<dbReference type="RefSeq" id="WP_185888131.1">
    <property type="nucleotide sequence ID" value="NZ_CP060202.1"/>
</dbReference>
<dbReference type="AlphaFoldDB" id="A0A7G7W773"/>
<organism evidence="1 2">
    <name type="scientific">Hymenobacter sediminicola</name>
    <dbReference type="NCBI Taxonomy" id="2761579"/>
    <lineage>
        <taxon>Bacteria</taxon>
        <taxon>Pseudomonadati</taxon>
        <taxon>Bacteroidota</taxon>
        <taxon>Cytophagia</taxon>
        <taxon>Cytophagales</taxon>
        <taxon>Hymenobacteraceae</taxon>
        <taxon>Hymenobacter</taxon>
    </lineage>
</organism>
<evidence type="ECO:0000313" key="1">
    <source>
        <dbReference type="EMBL" id="QNH62216.1"/>
    </source>
</evidence>
<name>A0A7G7W773_9BACT</name>
<reference evidence="1 2" key="1">
    <citation type="submission" date="2020-08" db="EMBL/GenBank/DDBJ databases">
        <title>Hymenobacter sp. S2-20-2 genome sequencing.</title>
        <authorList>
            <person name="Jin L."/>
        </authorList>
    </citation>
    <scope>NUCLEOTIDE SEQUENCE [LARGE SCALE GENOMIC DNA]</scope>
    <source>
        <strain evidence="1 2">S2-20-2</strain>
    </source>
</reference>
<keyword evidence="2" id="KW-1185">Reference proteome</keyword>
<protein>
    <submittedName>
        <fullName evidence="1">Uncharacterized protein</fullName>
    </submittedName>
</protein>
<proteinExistence type="predicted"/>
<evidence type="ECO:0000313" key="2">
    <source>
        <dbReference type="Proteomes" id="UP000515489"/>
    </source>
</evidence>
<dbReference type="EMBL" id="CP060202">
    <property type="protein sequence ID" value="QNH62216.1"/>
    <property type="molecule type" value="Genomic_DNA"/>
</dbReference>
<sequence>MFTASTPATAPAATNAPDVSRYLAPVTTCPVELTNDEARKACKVFLVPADVAGTDFDVFVVAEPVAVWKWAPVGALALYAAHYQDAEGANELSSYLGRVQAVAFDEEEESYTFSDESGSFTDYTWNKQEVREMWTVVRHVAA</sequence>
<accession>A0A7G7W773</accession>
<dbReference type="Proteomes" id="UP000515489">
    <property type="component" value="Chromosome"/>
</dbReference>
<dbReference type="KEGG" id="hsk:H4317_19105"/>
<gene>
    <name evidence="1" type="ORF">H4317_19105</name>
</gene>